<dbReference type="OrthoDB" id="3855595at2"/>
<feature type="transmembrane region" description="Helical" evidence="1">
    <location>
        <begin position="633"/>
        <end position="655"/>
    </location>
</feature>
<evidence type="ECO:0000313" key="3">
    <source>
        <dbReference type="Proteomes" id="UP000248924"/>
    </source>
</evidence>
<feature type="transmembrane region" description="Helical" evidence="1">
    <location>
        <begin position="305"/>
        <end position="322"/>
    </location>
</feature>
<feature type="transmembrane region" description="Helical" evidence="1">
    <location>
        <begin position="95"/>
        <end position="114"/>
    </location>
</feature>
<feature type="transmembrane region" description="Helical" evidence="1">
    <location>
        <begin position="476"/>
        <end position="496"/>
    </location>
</feature>
<reference evidence="2 3" key="1">
    <citation type="submission" date="2018-01" db="EMBL/GenBank/DDBJ databases">
        <title>Draft genome sequence of Jishengella sp. NA12.</title>
        <authorList>
            <person name="Sahin N."/>
            <person name="Ay H."/>
            <person name="Saygin H."/>
        </authorList>
    </citation>
    <scope>NUCLEOTIDE SEQUENCE [LARGE SCALE GENOMIC DNA]</scope>
    <source>
        <strain evidence="2 3">NA12</strain>
    </source>
</reference>
<feature type="transmembrane region" description="Helical" evidence="1">
    <location>
        <begin position="239"/>
        <end position="260"/>
    </location>
</feature>
<feature type="transmembrane region" description="Helical" evidence="1">
    <location>
        <begin position="267"/>
        <end position="285"/>
    </location>
</feature>
<feature type="transmembrane region" description="Helical" evidence="1">
    <location>
        <begin position="150"/>
        <end position="171"/>
    </location>
</feature>
<feature type="transmembrane region" description="Helical" evidence="1">
    <location>
        <begin position="64"/>
        <end position="83"/>
    </location>
</feature>
<keyword evidence="1" id="KW-1133">Transmembrane helix</keyword>
<keyword evidence="1" id="KW-0812">Transmembrane</keyword>
<feature type="transmembrane region" description="Helical" evidence="1">
    <location>
        <begin position="120"/>
        <end position="138"/>
    </location>
</feature>
<sequence length="821" mass="86916">MAEAPLPPVAEAALPPVRPEPARPRVPTAGARLLAAGLPWVVVLAALPLVWWRGGIPAADVGAFVAYWALTLVLPGTLVHRAVRGSRGNLPEDLGNGAATGLLLELGAWALAAATGTQHLLRWWPVPVLLVFLAVPGLRRHWRTGPGRRLPLGWHWAVCAVLALIALWGYANWRMLPLPPADYAYYQDLLYHLGLVHELTRDMPWELPHLAGEPLRYHYLSDAHMASASMITGVPPATVLMRLWVVPVGWVAALVTAGLARELAGRWWVGPLAAAAGYVSAPPTLGSPLAVLATGPLSYPSPSQTYALPLLMLLTAVCVQVLRGRALGPAWALIPALGLACAGAKSSALPPLIAGLGLAALVAWVRGRRVPWRVFGVLATLVGAMAVGYRLFAGGGAGTLRAQPLGLIRHLLPYQQTYGAEDGAQFGGLLPPGLVEHGGTGAWLLATVLFGSWLLMQTPRLAGGLLLAGSGRRDPVVWLLSGAVAAGLAVACLTFHPSASQLYFWLPVIPLAALLASWLLARTRVGWPALVAAGLLGTLAQLFAPPFDPPPAPARDEMTVESVRTATADGWLAALGWSAARYAALIVLAAVLAIAVDALRTRRAAVDGNDDAGVAGRRAALLRRLGRPTLAALLGRSALAGVVAALLGASLATGVDMSVQHVRTSVDPLGAMNERLVVTRGEMRAALWLDEHARPDDVVATNVHCRPVRTTPHCDARAFWVTGLGGRRAVVESWGYTDAALAVHGRDGYRYPQQPPPDAAQFALNERVFTAPTRADLDQLRDAYGVRWLFADARAGTVSPELARLAPIRHKAGPVTIHELR</sequence>
<keyword evidence="3" id="KW-1185">Reference proteome</keyword>
<dbReference type="Proteomes" id="UP000248924">
    <property type="component" value="Unassembled WGS sequence"/>
</dbReference>
<gene>
    <name evidence="2" type="ORF">C1I95_18480</name>
</gene>
<feature type="transmembrane region" description="Helical" evidence="1">
    <location>
        <begin position="502"/>
        <end position="520"/>
    </location>
</feature>
<feature type="transmembrane region" description="Helical" evidence="1">
    <location>
        <begin position="329"/>
        <end position="345"/>
    </location>
</feature>
<organism evidence="2 3">
    <name type="scientific">Micromonospora craterilacus</name>
    <dbReference type="NCBI Taxonomy" id="1655439"/>
    <lineage>
        <taxon>Bacteria</taxon>
        <taxon>Bacillati</taxon>
        <taxon>Actinomycetota</taxon>
        <taxon>Actinomycetes</taxon>
        <taxon>Micromonosporales</taxon>
        <taxon>Micromonosporaceae</taxon>
        <taxon>Micromonospora</taxon>
    </lineage>
</organism>
<protein>
    <submittedName>
        <fullName evidence="2">Uncharacterized protein</fullName>
    </submittedName>
</protein>
<accession>A0A2W2EU67</accession>
<evidence type="ECO:0000313" key="2">
    <source>
        <dbReference type="EMBL" id="PZG15998.1"/>
    </source>
</evidence>
<feature type="transmembrane region" description="Helical" evidence="1">
    <location>
        <begin position="33"/>
        <end position="52"/>
    </location>
</feature>
<comment type="caution">
    <text evidence="2">The sequence shown here is derived from an EMBL/GenBank/DDBJ whole genome shotgun (WGS) entry which is preliminary data.</text>
</comment>
<feature type="transmembrane region" description="Helical" evidence="1">
    <location>
        <begin position="440"/>
        <end position="456"/>
    </location>
</feature>
<feature type="transmembrane region" description="Helical" evidence="1">
    <location>
        <begin position="527"/>
        <end position="544"/>
    </location>
</feature>
<feature type="transmembrane region" description="Helical" evidence="1">
    <location>
        <begin position="579"/>
        <end position="599"/>
    </location>
</feature>
<feature type="transmembrane region" description="Helical" evidence="1">
    <location>
        <begin position="374"/>
        <end position="392"/>
    </location>
</feature>
<proteinExistence type="predicted"/>
<dbReference type="AlphaFoldDB" id="A0A2W2EU67"/>
<keyword evidence="1" id="KW-0472">Membrane</keyword>
<dbReference type="RefSeq" id="WP_111215066.1">
    <property type="nucleotide sequence ID" value="NZ_POTY01000113.1"/>
</dbReference>
<evidence type="ECO:0000256" key="1">
    <source>
        <dbReference type="SAM" id="Phobius"/>
    </source>
</evidence>
<dbReference type="EMBL" id="POTY01000113">
    <property type="protein sequence ID" value="PZG15998.1"/>
    <property type="molecule type" value="Genomic_DNA"/>
</dbReference>
<name>A0A2W2EU67_9ACTN</name>
<feature type="transmembrane region" description="Helical" evidence="1">
    <location>
        <begin position="351"/>
        <end position="367"/>
    </location>
</feature>